<dbReference type="Proteomes" id="UP000010999">
    <property type="component" value="Segment"/>
</dbReference>
<evidence type="ECO:0000313" key="2">
    <source>
        <dbReference type="Proteomes" id="UP000010999"/>
    </source>
</evidence>
<reference evidence="1 2" key="2">
    <citation type="journal article" date="2012" name="PLoS Genet.">
        <title>Viral evasion of a bacterial suicide system by RNA-based molecular mimicry enables infectious altruism.</title>
        <authorList>
            <person name="Blower T.R."/>
            <person name="Evans T.J."/>
            <person name="Przybilski R."/>
            <person name="Fineran P.C."/>
            <person name="Salmond G.P."/>
        </authorList>
    </citation>
    <scope>NUCLEOTIDE SEQUENCE [LARGE SCALE GENOMIC DNA]</scope>
</reference>
<sequence>MVKMTKLLKMNLSLWLLTALVIAAMTHQPPKGYTVIAVDFDGVINAYYEAPQKSFSCWIGFYSSPPSYYVGRLDRTVDDWKDHCYTL</sequence>
<accession>K9L4Y4</accession>
<dbReference type="RefSeq" id="YP_007392557.1">
    <property type="nucleotide sequence ID" value="NC_020201.1"/>
</dbReference>
<reference evidence="2" key="1">
    <citation type="submission" date="2011-11" db="EMBL/GenBank/DDBJ databases">
        <title>Escape from toxin-antitoxin mediated abortive infection can occur by recombination within a generalized transducing phage of Pectobacterium atrosepticum.</title>
        <authorList>
            <person name="Blower T.R."/>
            <person name="Evans T.J."/>
            <person name="Przybilski R."/>
            <person name="Fineran P.C."/>
            <person name="Salmond G.P.C."/>
        </authorList>
    </citation>
    <scope>NUCLEOTIDE SEQUENCE [LARGE SCALE GENOMIC DNA]</scope>
</reference>
<dbReference type="KEGG" id="vg:14515290"/>
<dbReference type="GeneID" id="14515290"/>
<name>K9L4Y4_9CAUD</name>
<gene>
    <name evidence="1" type="ORF">phiTE_095</name>
</gene>
<protein>
    <submittedName>
        <fullName evidence="1">Uncharacterized protein</fullName>
    </submittedName>
</protein>
<evidence type="ECO:0000313" key="1">
    <source>
        <dbReference type="EMBL" id="AEZ66261.1"/>
    </source>
</evidence>
<dbReference type="EMBL" id="JQ015307">
    <property type="protein sequence ID" value="AEZ66261.1"/>
    <property type="molecule type" value="Genomic_DNA"/>
</dbReference>
<organism evidence="1 2">
    <name type="scientific">Pectobacterium phage phiTE</name>
    <dbReference type="NCBI Taxonomy" id="1116482"/>
    <lineage>
        <taxon>Viruses</taxon>
        <taxon>Duplodnaviria</taxon>
        <taxon>Heunggongvirae</taxon>
        <taxon>Uroviricota</taxon>
        <taxon>Caudoviricetes</taxon>
        <taxon>Vequintavirinae</taxon>
        <taxon>Certrevirus</taxon>
        <taxon>Certrevirus phiTE</taxon>
    </lineage>
</organism>
<proteinExistence type="predicted"/>
<keyword evidence="2" id="KW-1185">Reference proteome</keyword>